<proteinExistence type="predicted"/>
<dbReference type="EMBL" id="CP182909">
    <property type="protein sequence ID" value="XPM65670.1"/>
    <property type="molecule type" value="Genomic_DNA"/>
</dbReference>
<evidence type="ECO:0000313" key="2">
    <source>
        <dbReference type="Proteomes" id="UP000095472"/>
    </source>
</evidence>
<gene>
    <name evidence="1" type="ORF">BH720_008680</name>
</gene>
<dbReference type="Proteomes" id="UP000095472">
    <property type="component" value="Chromosome"/>
</dbReference>
<reference evidence="1 2" key="1">
    <citation type="journal article" date="2016" name="Genome Announc.">
        <title>Draft Genome Sequence of the Thermotolerant Cyanobacterium Desertifilum sp. IPPAS B-1220.</title>
        <authorList>
            <person name="Mironov K.S."/>
            <person name="Sinetova M.A."/>
            <person name="Bolatkhan K."/>
            <person name="Zayadan B.K."/>
            <person name="Ustinova V.V."/>
            <person name="Kupriyanova E.V."/>
            <person name="Skrypnik A.N."/>
            <person name="Gogoleva N.E."/>
            <person name="Gogolev Y.V."/>
            <person name="Los D.A."/>
        </authorList>
    </citation>
    <scope>NUCLEOTIDE SEQUENCE [LARGE SCALE GENOMIC DNA]</scope>
    <source>
        <strain evidence="1 2">IPPAS B-1220</strain>
    </source>
</reference>
<name>A0ACD5GYH1_9CYAN</name>
<accession>A0ACD5GYH1</accession>
<organism evidence="1 2">
    <name type="scientific">Desertifilum tharense IPPAS B-1220</name>
    <dbReference type="NCBI Taxonomy" id="1781255"/>
    <lineage>
        <taxon>Bacteria</taxon>
        <taxon>Bacillati</taxon>
        <taxon>Cyanobacteriota</taxon>
        <taxon>Cyanophyceae</taxon>
        <taxon>Desertifilales</taxon>
        <taxon>Desertifilaceae</taxon>
        <taxon>Desertifilum</taxon>
    </lineage>
</organism>
<protein>
    <submittedName>
        <fullName evidence="1">Uncharacterized protein</fullName>
    </submittedName>
</protein>
<evidence type="ECO:0000313" key="1">
    <source>
        <dbReference type="EMBL" id="XPM65670.1"/>
    </source>
</evidence>
<sequence>MRDRISEAQTSAIAHRGGSFVLAQCSVLPDSIYRWIASCKIASHSCRKSPLRPEGEEFDPKLD</sequence>
<keyword evidence="2" id="KW-1185">Reference proteome</keyword>